<evidence type="ECO:0000256" key="1">
    <source>
        <dbReference type="SAM" id="Phobius"/>
    </source>
</evidence>
<reference evidence="2 3" key="1">
    <citation type="submission" date="2018-06" db="EMBL/GenBank/DDBJ databases">
        <authorList>
            <consortium name="Pathogen Informatics"/>
            <person name="Doyle S."/>
        </authorList>
    </citation>
    <scope>NUCLEOTIDE SEQUENCE [LARGE SCALE GENOMIC DNA]</scope>
    <source>
        <strain evidence="2 3">NCTC10343</strain>
    </source>
</reference>
<keyword evidence="1" id="KW-0812">Transmembrane</keyword>
<accession>A0A378Y1F1</accession>
<proteinExistence type="predicted"/>
<sequence length="86" mass="9587">MKKIFSIVFFLLGIVSAVYVGFYIMFVGGIVGLIDAVRATTVDSYIITINIVKIIFAGFVGYSIFYLSAFISTFILGRKLRKRSSK</sequence>
<dbReference type="GeneID" id="93346418"/>
<name>A0A378Y1F1_PAEPO</name>
<keyword evidence="1" id="KW-0472">Membrane</keyword>
<organism evidence="2 3">
    <name type="scientific">Paenibacillus polymyxa</name>
    <name type="common">Bacillus polymyxa</name>
    <dbReference type="NCBI Taxonomy" id="1406"/>
    <lineage>
        <taxon>Bacteria</taxon>
        <taxon>Bacillati</taxon>
        <taxon>Bacillota</taxon>
        <taxon>Bacilli</taxon>
        <taxon>Bacillales</taxon>
        <taxon>Paenibacillaceae</taxon>
        <taxon>Paenibacillus</taxon>
    </lineage>
</organism>
<keyword evidence="1" id="KW-1133">Transmembrane helix</keyword>
<evidence type="ECO:0000313" key="2">
    <source>
        <dbReference type="EMBL" id="SUA70179.1"/>
    </source>
</evidence>
<dbReference type="EMBL" id="UGSC01000001">
    <property type="protein sequence ID" value="SUA70179.1"/>
    <property type="molecule type" value="Genomic_DNA"/>
</dbReference>
<gene>
    <name evidence="2" type="ORF">NCTC10343_03049</name>
</gene>
<feature type="transmembrane region" description="Helical" evidence="1">
    <location>
        <begin position="54"/>
        <end position="76"/>
    </location>
</feature>
<feature type="transmembrane region" description="Helical" evidence="1">
    <location>
        <begin position="7"/>
        <end position="34"/>
    </location>
</feature>
<dbReference type="Proteomes" id="UP000254400">
    <property type="component" value="Unassembled WGS sequence"/>
</dbReference>
<evidence type="ECO:0000313" key="3">
    <source>
        <dbReference type="Proteomes" id="UP000254400"/>
    </source>
</evidence>
<dbReference type="AlphaFoldDB" id="A0A378Y1F1"/>
<protein>
    <submittedName>
        <fullName evidence="2">Uncharacterized protein</fullName>
    </submittedName>
</protein>
<dbReference type="RefSeq" id="WP_019687572.1">
    <property type="nucleotide sequence ID" value="NZ_CP036496.1"/>
</dbReference>